<evidence type="ECO:0000313" key="6">
    <source>
        <dbReference type="EMBL" id="EKX48121.1"/>
    </source>
</evidence>
<evidence type="ECO:0000313" key="7">
    <source>
        <dbReference type="EnsemblProtists" id="EKX48121"/>
    </source>
</evidence>
<feature type="compositionally biased region" description="Basic and acidic residues" evidence="4">
    <location>
        <begin position="436"/>
        <end position="466"/>
    </location>
</feature>
<dbReference type="PANTHER" id="PTHR14146:SF0">
    <property type="entry name" value="EXOCYST COMPLEX COMPONENT 4"/>
    <property type="match status" value="1"/>
</dbReference>
<evidence type="ECO:0000313" key="8">
    <source>
        <dbReference type="Proteomes" id="UP000011087"/>
    </source>
</evidence>
<dbReference type="EMBL" id="JH992987">
    <property type="protein sequence ID" value="EKX48121.1"/>
    <property type="molecule type" value="Genomic_DNA"/>
</dbReference>
<dbReference type="KEGG" id="gtt:GUITHDRAFT_106197"/>
<feature type="compositionally biased region" description="Basic and acidic residues" evidence="4">
    <location>
        <begin position="410"/>
        <end position="420"/>
    </location>
</feature>
<dbReference type="AlphaFoldDB" id="L1JHZ7"/>
<reference evidence="6 8" key="1">
    <citation type="journal article" date="2012" name="Nature">
        <title>Algal genomes reveal evolutionary mosaicism and the fate of nucleomorphs.</title>
        <authorList>
            <consortium name="DOE Joint Genome Institute"/>
            <person name="Curtis B.A."/>
            <person name="Tanifuji G."/>
            <person name="Burki F."/>
            <person name="Gruber A."/>
            <person name="Irimia M."/>
            <person name="Maruyama S."/>
            <person name="Arias M.C."/>
            <person name="Ball S.G."/>
            <person name="Gile G.H."/>
            <person name="Hirakawa Y."/>
            <person name="Hopkins J.F."/>
            <person name="Kuo A."/>
            <person name="Rensing S.A."/>
            <person name="Schmutz J."/>
            <person name="Symeonidi A."/>
            <person name="Elias M."/>
            <person name="Eveleigh R.J."/>
            <person name="Herman E.K."/>
            <person name="Klute M.J."/>
            <person name="Nakayama T."/>
            <person name="Obornik M."/>
            <person name="Reyes-Prieto A."/>
            <person name="Armbrust E.V."/>
            <person name="Aves S.J."/>
            <person name="Beiko R.G."/>
            <person name="Coutinho P."/>
            <person name="Dacks J.B."/>
            <person name="Durnford D.G."/>
            <person name="Fast N.M."/>
            <person name="Green B.R."/>
            <person name="Grisdale C.J."/>
            <person name="Hempel F."/>
            <person name="Henrissat B."/>
            <person name="Hoppner M.P."/>
            <person name="Ishida K."/>
            <person name="Kim E."/>
            <person name="Koreny L."/>
            <person name="Kroth P.G."/>
            <person name="Liu Y."/>
            <person name="Malik S.B."/>
            <person name="Maier U.G."/>
            <person name="McRose D."/>
            <person name="Mock T."/>
            <person name="Neilson J.A."/>
            <person name="Onodera N.T."/>
            <person name="Poole A.M."/>
            <person name="Pritham E.J."/>
            <person name="Richards T.A."/>
            <person name="Rocap G."/>
            <person name="Roy S.W."/>
            <person name="Sarai C."/>
            <person name="Schaack S."/>
            <person name="Shirato S."/>
            <person name="Slamovits C.H."/>
            <person name="Spencer D.F."/>
            <person name="Suzuki S."/>
            <person name="Worden A.Z."/>
            <person name="Zauner S."/>
            <person name="Barry K."/>
            <person name="Bell C."/>
            <person name="Bharti A.K."/>
            <person name="Crow J.A."/>
            <person name="Grimwood J."/>
            <person name="Kramer R."/>
            <person name="Lindquist E."/>
            <person name="Lucas S."/>
            <person name="Salamov A."/>
            <person name="McFadden G.I."/>
            <person name="Lane C.E."/>
            <person name="Keeling P.J."/>
            <person name="Gray M.W."/>
            <person name="Grigoriev I.V."/>
            <person name="Archibald J.M."/>
        </authorList>
    </citation>
    <scope>NUCLEOTIDE SEQUENCE</scope>
    <source>
        <strain evidence="6 8">CCMP2712</strain>
    </source>
</reference>
<protein>
    <recommendedName>
        <fullName evidence="3">Exocyst complex component Sec8</fullName>
    </recommendedName>
</protein>
<reference evidence="8" key="2">
    <citation type="submission" date="2012-11" db="EMBL/GenBank/DDBJ databases">
        <authorList>
            <person name="Kuo A."/>
            <person name="Curtis B.A."/>
            <person name="Tanifuji G."/>
            <person name="Burki F."/>
            <person name="Gruber A."/>
            <person name="Irimia M."/>
            <person name="Maruyama S."/>
            <person name="Arias M.C."/>
            <person name="Ball S.G."/>
            <person name="Gile G.H."/>
            <person name="Hirakawa Y."/>
            <person name="Hopkins J.F."/>
            <person name="Rensing S.A."/>
            <person name="Schmutz J."/>
            <person name="Symeonidi A."/>
            <person name="Elias M."/>
            <person name="Eveleigh R.J."/>
            <person name="Herman E.K."/>
            <person name="Klute M.J."/>
            <person name="Nakayama T."/>
            <person name="Obornik M."/>
            <person name="Reyes-Prieto A."/>
            <person name="Armbrust E.V."/>
            <person name="Aves S.J."/>
            <person name="Beiko R.G."/>
            <person name="Coutinho P."/>
            <person name="Dacks J.B."/>
            <person name="Durnford D.G."/>
            <person name="Fast N.M."/>
            <person name="Green B.R."/>
            <person name="Grisdale C."/>
            <person name="Hempe F."/>
            <person name="Henrissat B."/>
            <person name="Hoppner M.P."/>
            <person name="Ishida K.-I."/>
            <person name="Kim E."/>
            <person name="Koreny L."/>
            <person name="Kroth P.G."/>
            <person name="Liu Y."/>
            <person name="Malik S.-B."/>
            <person name="Maier U.G."/>
            <person name="McRose D."/>
            <person name="Mock T."/>
            <person name="Neilson J.A."/>
            <person name="Onodera N.T."/>
            <person name="Poole A.M."/>
            <person name="Pritham E.J."/>
            <person name="Richards T.A."/>
            <person name="Rocap G."/>
            <person name="Roy S.W."/>
            <person name="Sarai C."/>
            <person name="Schaack S."/>
            <person name="Shirato S."/>
            <person name="Slamovits C.H."/>
            <person name="Spencer D.F."/>
            <person name="Suzuki S."/>
            <person name="Worden A.Z."/>
            <person name="Zauner S."/>
            <person name="Barry K."/>
            <person name="Bell C."/>
            <person name="Bharti A.K."/>
            <person name="Crow J.A."/>
            <person name="Grimwood J."/>
            <person name="Kramer R."/>
            <person name="Lindquist E."/>
            <person name="Lucas S."/>
            <person name="Salamov A."/>
            <person name="McFadden G.I."/>
            <person name="Lane C.E."/>
            <person name="Keeling P.J."/>
            <person name="Gray M.W."/>
            <person name="Grigoriev I.V."/>
            <person name="Archibald J.M."/>
        </authorList>
    </citation>
    <scope>NUCLEOTIDE SEQUENCE</scope>
    <source>
        <strain evidence="8">CCMP2712</strain>
    </source>
</reference>
<dbReference type="PaxDb" id="55529-EKX48121"/>
<feature type="region of interest" description="Disordered" evidence="4">
    <location>
        <begin position="410"/>
        <end position="466"/>
    </location>
</feature>
<dbReference type="Proteomes" id="UP000011087">
    <property type="component" value="Unassembled WGS sequence"/>
</dbReference>
<dbReference type="PANTHER" id="PTHR14146">
    <property type="entry name" value="EXOCYST COMPLEX COMPONENT 4"/>
    <property type="match status" value="1"/>
</dbReference>
<evidence type="ECO:0000256" key="4">
    <source>
        <dbReference type="SAM" id="MobiDB-lite"/>
    </source>
</evidence>
<evidence type="ECO:0000256" key="3">
    <source>
        <dbReference type="RuleBase" id="RU367079"/>
    </source>
</evidence>
<dbReference type="GO" id="GO:0006893">
    <property type="term" value="P:Golgi to plasma membrane transport"/>
    <property type="evidence" value="ECO:0007669"/>
    <property type="project" value="TreeGrafter"/>
</dbReference>
<organism evidence="6">
    <name type="scientific">Guillardia theta (strain CCMP2712)</name>
    <name type="common">Cryptophyte</name>
    <dbReference type="NCBI Taxonomy" id="905079"/>
    <lineage>
        <taxon>Eukaryota</taxon>
        <taxon>Cryptophyceae</taxon>
        <taxon>Pyrenomonadales</taxon>
        <taxon>Geminigeraceae</taxon>
        <taxon>Guillardia</taxon>
    </lineage>
</organism>
<keyword evidence="3" id="KW-0653">Protein transport</keyword>
<feature type="region of interest" description="Disordered" evidence="4">
    <location>
        <begin position="1"/>
        <end position="29"/>
    </location>
</feature>
<dbReference type="InterPro" id="IPR007191">
    <property type="entry name" value="Sec8_exocyst_N"/>
</dbReference>
<feature type="region of interest" description="Disordered" evidence="4">
    <location>
        <begin position="357"/>
        <end position="376"/>
    </location>
</feature>
<proteinExistence type="inferred from homology"/>
<evidence type="ECO:0000256" key="1">
    <source>
        <dbReference type="ARBA" id="ARBA00022448"/>
    </source>
</evidence>
<evidence type="ECO:0000259" key="5">
    <source>
        <dbReference type="Pfam" id="PF04048"/>
    </source>
</evidence>
<dbReference type="GO" id="GO:0090522">
    <property type="term" value="P:vesicle tethering involved in exocytosis"/>
    <property type="evidence" value="ECO:0007669"/>
    <property type="project" value="UniProtKB-UniRule"/>
</dbReference>
<dbReference type="GO" id="GO:0006904">
    <property type="term" value="P:vesicle docking involved in exocytosis"/>
    <property type="evidence" value="ECO:0007669"/>
    <property type="project" value="InterPro"/>
</dbReference>
<gene>
    <name evidence="6" type="primary">SEC8</name>
    <name evidence="6" type="ORF">GUITHDRAFT_106197</name>
</gene>
<dbReference type="EnsemblProtists" id="EKX48121">
    <property type="protein sequence ID" value="EKX48121"/>
    <property type="gene ID" value="GUITHDRAFT_106197"/>
</dbReference>
<comment type="function">
    <text evidence="3">Component of the exocyst complex involved in the docking of exocytic vesicles with fusion sites on the plasma membrane.</text>
</comment>
<accession>L1JHZ7</accession>
<name>L1JHZ7_GUITC</name>
<dbReference type="GeneID" id="17304804"/>
<comment type="similarity">
    <text evidence="3">Belongs to the SEC8 family.</text>
</comment>
<keyword evidence="2 3" id="KW-0268">Exocytosis</keyword>
<dbReference type="GO" id="GO:0006612">
    <property type="term" value="P:protein targeting to membrane"/>
    <property type="evidence" value="ECO:0007669"/>
    <property type="project" value="UniProtKB-UniRule"/>
</dbReference>
<dbReference type="STRING" id="905079.L1JHZ7"/>
<dbReference type="OrthoDB" id="272977at2759"/>
<dbReference type="Pfam" id="PF04048">
    <property type="entry name" value="Sec8_N"/>
    <property type="match status" value="1"/>
</dbReference>
<feature type="compositionally biased region" description="Basic and acidic residues" evidence="4">
    <location>
        <begin position="17"/>
        <end position="29"/>
    </location>
</feature>
<reference evidence="7" key="3">
    <citation type="submission" date="2016-03" db="UniProtKB">
        <authorList>
            <consortium name="EnsemblProtists"/>
        </authorList>
    </citation>
    <scope>IDENTIFICATION</scope>
</reference>
<evidence type="ECO:0000256" key="2">
    <source>
        <dbReference type="ARBA" id="ARBA00022483"/>
    </source>
</evidence>
<feature type="compositionally biased region" description="Low complexity" evidence="4">
    <location>
        <begin position="422"/>
        <end position="435"/>
    </location>
</feature>
<feature type="domain" description="Exocyst complex component Sec8 N-terminal" evidence="5">
    <location>
        <begin position="42"/>
        <end position="174"/>
    </location>
</feature>
<dbReference type="RefSeq" id="XP_005835101.1">
    <property type="nucleotide sequence ID" value="XM_005835044.1"/>
</dbReference>
<dbReference type="GO" id="GO:0000145">
    <property type="term" value="C:exocyst"/>
    <property type="evidence" value="ECO:0007669"/>
    <property type="project" value="UniProtKB-UniRule"/>
</dbReference>
<sequence length="978" mass="109913">MSEDEDEGESEMEEKGEEDRAREEELARERRLRGRSRVKWSLNEVDDVYRQERFNSLGQVMHLLSLDSDAGAAREGIRRQLEACNKVYDDVVEKHHDVIRENTVRHGEALELYKTMNAQLKMLHAEINESRRLLQPQGMDTLVQLRMKRAMLTSVIDMIAKVEEIVSTPSDVQELILQQNFLSASQKVMSALKLLEASDLTDIAQLQPTKRQLIMLKESCVAAMSKELRKHIYGCEDDPVSGKGRPIADWLHGDGTQKSLMAALDILQQFGGEVVAKTCTDLAASLQTELTKCVETLGVWMTEKGRDVGGKGMNYAVMQSVELVKVILYRLQSVLKMHILVVSSLSSSGYTAALLQSMQSPQKQTRSKGRDQPPLPPSYTVGLVWTGIQIQVLEVLSGLVGSPIMGSVLRKQENSSKEAEESSSSSRLERWSNPSEGKEGKEGKERRERREERREEKERKESKKQGDLDIQFSLTEATRASFGLHNFRSTLSFSSSSLQSSYLLIALIKQVRQFAEEADGLTAIESSPDGDQLEGAKLTSNLEAFIERVVLHDLEAHYLRRIRERELPILESAFQVDMFLQEIMAVGAALPEHVDDLMKIWNVVIKEYCSSARDNLSELIEGFSVKSVVASSDLLNILEMDPLFRLLPSSSTSPSDSSISSEELEAFAVLEHLRIDPALFLNQDAEKPILSKHSDDDLWLNGYAGIQRILDQLARCHHSVYWLSERQGERRQQLGLQSFFELPVLSSQASGTNLLSNSKPMMWIISDVIKCSGIVSSSGGCTFPKHSKDGIVEMLQVAQESFIPVAHAALISCRLLVRWATSRSVRLLFRFCISLSYSAATDTLRILEQLKRQWERYDQALQAGMERTRATYVMGSLPLLLYHYFSKLAADTNAVNKANLPNVERALGSVYQQLQALGSLNPLAKILNIDARFNRTMLFLRLLLIREDEEAVAAFKRLHSSSLTAHDYQLATSKKTLA</sequence>
<keyword evidence="8" id="KW-1185">Reference proteome</keyword>
<keyword evidence="1 3" id="KW-0813">Transport</keyword>
<feature type="compositionally biased region" description="Acidic residues" evidence="4">
    <location>
        <begin position="1"/>
        <end position="16"/>
    </location>
</feature>
<dbReference type="OMA" id="HMEVRCR"/>
<dbReference type="InterPro" id="IPR039682">
    <property type="entry name" value="Sec8/EXOC4"/>
</dbReference>
<dbReference type="GO" id="GO:0015031">
    <property type="term" value="P:protein transport"/>
    <property type="evidence" value="ECO:0007669"/>
    <property type="project" value="UniProtKB-KW"/>
</dbReference>
<dbReference type="HOGENOM" id="CLU_304112_0_0_1"/>